<evidence type="ECO:0000256" key="1">
    <source>
        <dbReference type="SAM" id="MobiDB-lite"/>
    </source>
</evidence>
<organism evidence="2 3">
    <name type="scientific">Morchella conica CCBAS932</name>
    <dbReference type="NCBI Taxonomy" id="1392247"/>
    <lineage>
        <taxon>Eukaryota</taxon>
        <taxon>Fungi</taxon>
        <taxon>Dikarya</taxon>
        <taxon>Ascomycota</taxon>
        <taxon>Pezizomycotina</taxon>
        <taxon>Pezizomycetes</taxon>
        <taxon>Pezizales</taxon>
        <taxon>Morchellaceae</taxon>
        <taxon>Morchella</taxon>
    </lineage>
</organism>
<keyword evidence="3" id="KW-1185">Reference proteome</keyword>
<dbReference type="InParanoid" id="A0A3N4L2T9"/>
<dbReference type="Proteomes" id="UP000277580">
    <property type="component" value="Unassembled WGS sequence"/>
</dbReference>
<feature type="region of interest" description="Disordered" evidence="1">
    <location>
        <begin position="91"/>
        <end position="150"/>
    </location>
</feature>
<feature type="compositionally biased region" description="Polar residues" evidence="1">
    <location>
        <begin position="120"/>
        <end position="134"/>
    </location>
</feature>
<gene>
    <name evidence="2" type="ORF">P167DRAFT_574315</name>
</gene>
<dbReference type="AlphaFoldDB" id="A0A3N4L2T9"/>
<protein>
    <submittedName>
        <fullName evidence="2">Uncharacterized protein</fullName>
    </submittedName>
</protein>
<proteinExistence type="predicted"/>
<evidence type="ECO:0000313" key="3">
    <source>
        <dbReference type="Proteomes" id="UP000277580"/>
    </source>
</evidence>
<dbReference type="EMBL" id="ML119129">
    <property type="protein sequence ID" value="RPB12285.1"/>
    <property type="molecule type" value="Genomic_DNA"/>
</dbReference>
<sequence>MYPFCGQGKEINCSLAATSDNTCRRYPFEGCREFHATGIPCLKFRDFHSEAAFCRAVEAQRDTIVRVSFEDCNLGCHGALSCKMGMKKRATDRFNRPVGPPPERRRVRTHEKSAMKRWLSTAQRGSLDLTSRQMYESDGGSPEEYTCATP</sequence>
<dbReference type="OrthoDB" id="5303034at2759"/>
<evidence type="ECO:0000313" key="2">
    <source>
        <dbReference type="EMBL" id="RPB12285.1"/>
    </source>
</evidence>
<name>A0A3N4L2T9_9PEZI</name>
<reference evidence="2 3" key="1">
    <citation type="journal article" date="2018" name="Nat. Ecol. Evol.">
        <title>Pezizomycetes genomes reveal the molecular basis of ectomycorrhizal truffle lifestyle.</title>
        <authorList>
            <person name="Murat C."/>
            <person name="Payen T."/>
            <person name="Noel B."/>
            <person name="Kuo A."/>
            <person name="Morin E."/>
            <person name="Chen J."/>
            <person name="Kohler A."/>
            <person name="Krizsan K."/>
            <person name="Balestrini R."/>
            <person name="Da Silva C."/>
            <person name="Montanini B."/>
            <person name="Hainaut M."/>
            <person name="Levati E."/>
            <person name="Barry K.W."/>
            <person name="Belfiori B."/>
            <person name="Cichocki N."/>
            <person name="Clum A."/>
            <person name="Dockter R.B."/>
            <person name="Fauchery L."/>
            <person name="Guy J."/>
            <person name="Iotti M."/>
            <person name="Le Tacon F."/>
            <person name="Lindquist E.A."/>
            <person name="Lipzen A."/>
            <person name="Malagnac F."/>
            <person name="Mello A."/>
            <person name="Molinier V."/>
            <person name="Miyauchi S."/>
            <person name="Poulain J."/>
            <person name="Riccioni C."/>
            <person name="Rubini A."/>
            <person name="Sitrit Y."/>
            <person name="Splivallo R."/>
            <person name="Traeger S."/>
            <person name="Wang M."/>
            <person name="Zifcakova L."/>
            <person name="Wipf D."/>
            <person name="Zambonelli A."/>
            <person name="Paolocci F."/>
            <person name="Nowrousian M."/>
            <person name="Ottonello S."/>
            <person name="Baldrian P."/>
            <person name="Spatafora J.W."/>
            <person name="Henrissat B."/>
            <person name="Nagy L.G."/>
            <person name="Aury J.M."/>
            <person name="Wincker P."/>
            <person name="Grigoriev I.V."/>
            <person name="Bonfante P."/>
            <person name="Martin F.M."/>
        </authorList>
    </citation>
    <scope>NUCLEOTIDE SEQUENCE [LARGE SCALE GENOMIC DNA]</scope>
    <source>
        <strain evidence="2 3">CCBAS932</strain>
    </source>
</reference>
<accession>A0A3N4L2T9</accession>